<dbReference type="Proteomes" id="UP000823775">
    <property type="component" value="Unassembled WGS sequence"/>
</dbReference>
<evidence type="ECO:0000256" key="3">
    <source>
        <dbReference type="ARBA" id="ARBA00022692"/>
    </source>
</evidence>
<dbReference type="InterPro" id="IPR013525">
    <property type="entry name" value="ABC2_TM"/>
</dbReference>
<feature type="transmembrane region" description="Helical" evidence="8">
    <location>
        <begin position="644"/>
        <end position="670"/>
    </location>
</feature>
<protein>
    <submittedName>
        <fullName evidence="10">ABC transporter G member 22</fullName>
    </submittedName>
</protein>
<keyword evidence="5" id="KW-0067">ATP-binding</keyword>
<feature type="transmembrane region" description="Helical" evidence="8">
    <location>
        <begin position="676"/>
        <end position="704"/>
    </location>
</feature>
<feature type="transmembrane region" description="Helical" evidence="8">
    <location>
        <begin position="563"/>
        <end position="583"/>
    </location>
</feature>
<proteinExistence type="predicted"/>
<dbReference type="InterPro" id="IPR003439">
    <property type="entry name" value="ABC_transporter-like_ATP-bd"/>
</dbReference>
<keyword evidence="7 8" id="KW-0472">Membrane</keyword>
<feature type="transmembrane region" description="Helical" evidence="8">
    <location>
        <begin position="775"/>
        <end position="793"/>
    </location>
</feature>
<dbReference type="Pfam" id="PF01061">
    <property type="entry name" value="ABC2_membrane"/>
    <property type="match status" value="1"/>
</dbReference>
<evidence type="ECO:0000256" key="5">
    <source>
        <dbReference type="ARBA" id="ARBA00022840"/>
    </source>
</evidence>
<dbReference type="EMBL" id="JACEIK010014070">
    <property type="protein sequence ID" value="MCE3216757.1"/>
    <property type="molecule type" value="Genomic_DNA"/>
</dbReference>
<dbReference type="CDD" id="cd03213">
    <property type="entry name" value="ABCG_EPDR"/>
    <property type="match status" value="1"/>
</dbReference>
<dbReference type="Pfam" id="PF00005">
    <property type="entry name" value="ABC_tran"/>
    <property type="match status" value="1"/>
</dbReference>
<dbReference type="SUPFAM" id="SSF52540">
    <property type="entry name" value="P-loop containing nucleoside triphosphate hydrolases"/>
    <property type="match status" value="1"/>
</dbReference>
<organism evidence="10 11">
    <name type="scientific">Datura stramonium</name>
    <name type="common">Jimsonweed</name>
    <name type="synonym">Common thornapple</name>
    <dbReference type="NCBI Taxonomy" id="4076"/>
    <lineage>
        <taxon>Eukaryota</taxon>
        <taxon>Viridiplantae</taxon>
        <taxon>Streptophyta</taxon>
        <taxon>Embryophyta</taxon>
        <taxon>Tracheophyta</taxon>
        <taxon>Spermatophyta</taxon>
        <taxon>Magnoliopsida</taxon>
        <taxon>eudicotyledons</taxon>
        <taxon>Gunneridae</taxon>
        <taxon>Pentapetalae</taxon>
        <taxon>asterids</taxon>
        <taxon>lamiids</taxon>
        <taxon>Solanales</taxon>
        <taxon>Solanaceae</taxon>
        <taxon>Solanoideae</taxon>
        <taxon>Datureae</taxon>
        <taxon>Datura</taxon>
    </lineage>
</organism>
<evidence type="ECO:0000256" key="8">
    <source>
        <dbReference type="SAM" id="Phobius"/>
    </source>
</evidence>
<keyword evidence="4" id="KW-0547">Nucleotide-binding</keyword>
<dbReference type="PANTHER" id="PTHR48041:SF66">
    <property type="entry name" value="ABC TRANSPORTER G FAMILY MEMBER 22-LIKE ISOFORM X1"/>
    <property type="match status" value="1"/>
</dbReference>
<dbReference type="PROSITE" id="PS00211">
    <property type="entry name" value="ABC_TRANSPORTER_1"/>
    <property type="match status" value="1"/>
</dbReference>
<name>A0ABS8WZM3_DATST</name>
<dbReference type="InterPro" id="IPR003593">
    <property type="entry name" value="AAA+_ATPase"/>
</dbReference>
<evidence type="ECO:0000256" key="2">
    <source>
        <dbReference type="ARBA" id="ARBA00022448"/>
    </source>
</evidence>
<gene>
    <name evidence="10" type="primary">ABCG22_1</name>
    <name evidence="10" type="ORF">HAX54_007928</name>
</gene>
<evidence type="ECO:0000313" key="10">
    <source>
        <dbReference type="EMBL" id="MCE3216757.1"/>
    </source>
</evidence>
<keyword evidence="3 8" id="KW-0812">Transmembrane</keyword>
<sequence>MEPTASQKANMEEPIKMYIPEIMKKKHQIILKANQPQDMEQGLDLSKSFDKKEAVVMQNIDEDEIFPPEINTNIFCTRKTEGDKKSKTGLIKMRSLDLARESPMHGKSLCHARSFSSHFLINIDKKMSDNHDNEKGALISKTSSGKIEIFSYNSSSSISDDVTLENSQKKNNILELKASCPMDQEDQDSCRWRRIQIEPTLRIRLKFQDVKYTVALKGVRNSDAEKCILQGVSGSACPGEILALMGPSGGGKTTLLKLLSGKVKNDSGMITFNDQPYDKSLKQRIGFVLQDDVVFPHLTVKETLTYAALLRLPNTLSKEQKKERAIKVINELGLERCQDTIIGGAFVRGISGGERKRVCIGNEILLNPSLLFLDEPTSGLDSTTALRIVQMLHNIARAGKTVVTTIHQPSSRLFSRFDKLILLGQGSSLYFGKASEAMLYFSSIGCSPLIAMNPAEFLIDLANGNITDKSVPSDLEDKLLVENYHFKSQCEGPSPADVHEYFVGAYESRVANIEKVKLLNQHLIEEDSEVQSWTYSRDSGATWYQQFSILFSRSLKERSHEHFSSVRITQVVATAIIVGLLWWHSDTSSPKRVSDQASNAGLLFFISVFWAFMPLFTAIFTFPQERAMLVKERSVNMYKLSAYFIARITTDLLLDLVLPVTFLMIVYFMVGLKLTFPAFSLTLLTILLSVIAAQGLGLAIGAAFMDVKKATTFASVTLMTFMLAGGFFVQEVPAFMLWVRYVSINYHTYRLLLKIQFNSLRSSKYGSVDSGGVEVGAMLVMIIGYRMLAYFLLRKMKPRTST</sequence>
<dbReference type="InterPro" id="IPR017871">
    <property type="entry name" value="ABC_transporter-like_CS"/>
</dbReference>
<accession>A0ABS8WZM3</accession>
<dbReference type="SMART" id="SM00382">
    <property type="entry name" value="AAA"/>
    <property type="match status" value="1"/>
</dbReference>
<reference evidence="10 11" key="1">
    <citation type="journal article" date="2021" name="BMC Genomics">
        <title>Datura genome reveals duplications of psychoactive alkaloid biosynthetic genes and high mutation rate following tissue culture.</title>
        <authorList>
            <person name="Rajewski A."/>
            <person name="Carter-House D."/>
            <person name="Stajich J."/>
            <person name="Litt A."/>
        </authorList>
    </citation>
    <scope>NUCLEOTIDE SEQUENCE [LARGE SCALE GENOMIC DNA]</scope>
    <source>
        <strain evidence="10">AR-01</strain>
    </source>
</reference>
<feature type="transmembrane region" description="Helical" evidence="8">
    <location>
        <begin position="603"/>
        <end position="623"/>
    </location>
</feature>
<feature type="transmembrane region" description="Helical" evidence="8">
    <location>
        <begin position="716"/>
        <end position="739"/>
    </location>
</feature>
<keyword evidence="2" id="KW-0813">Transport</keyword>
<feature type="domain" description="ABC transporter" evidence="9">
    <location>
        <begin position="205"/>
        <end position="450"/>
    </location>
</feature>
<comment type="caution">
    <text evidence="10">The sequence shown here is derived from an EMBL/GenBank/DDBJ whole genome shotgun (WGS) entry which is preliminary data.</text>
</comment>
<dbReference type="InterPro" id="IPR027417">
    <property type="entry name" value="P-loop_NTPase"/>
</dbReference>
<comment type="subcellular location">
    <subcellularLocation>
        <location evidence="1">Membrane</location>
        <topology evidence="1">Multi-pass membrane protein</topology>
    </subcellularLocation>
</comment>
<evidence type="ECO:0000256" key="1">
    <source>
        <dbReference type="ARBA" id="ARBA00004141"/>
    </source>
</evidence>
<dbReference type="InterPro" id="IPR050352">
    <property type="entry name" value="ABCG_transporters"/>
</dbReference>
<dbReference type="PANTHER" id="PTHR48041">
    <property type="entry name" value="ABC TRANSPORTER G FAMILY MEMBER 28"/>
    <property type="match status" value="1"/>
</dbReference>
<evidence type="ECO:0000259" key="9">
    <source>
        <dbReference type="PROSITE" id="PS50893"/>
    </source>
</evidence>
<evidence type="ECO:0000256" key="4">
    <source>
        <dbReference type="ARBA" id="ARBA00022741"/>
    </source>
</evidence>
<evidence type="ECO:0000256" key="6">
    <source>
        <dbReference type="ARBA" id="ARBA00022989"/>
    </source>
</evidence>
<evidence type="ECO:0000313" key="11">
    <source>
        <dbReference type="Proteomes" id="UP000823775"/>
    </source>
</evidence>
<evidence type="ECO:0000256" key="7">
    <source>
        <dbReference type="ARBA" id="ARBA00023136"/>
    </source>
</evidence>
<keyword evidence="6 8" id="KW-1133">Transmembrane helix</keyword>
<dbReference type="PROSITE" id="PS50893">
    <property type="entry name" value="ABC_TRANSPORTER_2"/>
    <property type="match status" value="1"/>
</dbReference>
<dbReference type="Gene3D" id="3.40.50.300">
    <property type="entry name" value="P-loop containing nucleotide triphosphate hydrolases"/>
    <property type="match status" value="1"/>
</dbReference>
<keyword evidence="11" id="KW-1185">Reference proteome</keyword>